<keyword evidence="2" id="KW-1185">Reference proteome</keyword>
<sequence>MVEKSYPSSSWKRTFAKGFMSCFMETKFISSGGTGENWEIEDGGRSCWDKDYEFRKDIDVEGVMSVV</sequence>
<evidence type="ECO:0000313" key="2">
    <source>
        <dbReference type="Proteomes" id="UP000823674"/>
    </source>
</evidence>
<name>A0ABQ7N3X5_BRACM</name>
<gene>
    <name evidence="1" type="primary">A03g503500.1_BraROA</name>
    <name evidence="1" type="ORF">IGI04_010979</name>
</gene>
<evidence type="ECO:0008006" key="3">
    <source>
        <dbReference type="Google" id="ProtNLM"/>
    </source>
</evidence>
<accession>A0ABQ7N3X5</accession>
<dbReference type="Proteomes" id="UP000823674">
    <property type="component" value="Chromosome A03"/>
</dbReference>
<dbReference type="EMBL" id="JADBGQ010000003">
    <property type="protein sequence ID" value="KAG5404861.1"/>
    <property type="molecule type" value="Genomic_DNA"/>
</dbReference>
<evidence type="ECO:0000313" key="1">
    <source>
        <dbReference type="EMBL" id="KAG5404861.1"/>
    </source>
</evidence>
<protein>
    <recommendedName>
        <fullName evidence="3">MATH domain-containing protein</fullName>
    </recommendedName>
</protein>
<proteinExistence type="predicted"/>
<reference evidence="1 2" key="1">
    <citation type="submission" date="2021-03" db="EMBL/GenBank/DDBJ databases">
        <authorList>
            <person name="King G.J."/>
            <person name="Bancroft I."/>
            <person name="Baten A."/>
            <person name="Bloomfield J."/>
            <person name="Borpatragohain P."/>
            <person name="He Z."/>
            <person name="Irish N."/>
            <person name="Irwin J."/>
            <person name="Liu K."/>
            <person name="Mauleon R.P."/>
            <person name="Moore J."/>
            <person name="Morris R."/>
            <person name="Ostergaard L."/>
            <person name="Wang B."/>
            <person name="Wells R."/>
        </authorList>
    </citation>
    <scope>NUCLEOTIDE SEQUENCE [LARGE SCALE GENOMIC DNA]</scope>
    <source>
        <strain evidence="1">R-o-18</strain>
        <tissue evidence="1">Leaf</tissue>
    </source>
</reference>
<organism evidence="1 2">
    <name type="scientific">Brassica rapa subsp. trilocularis</name>
    <dbReference type="NCBI Taxonomy" id="1813537"/>
    <lineage>
        <taxon>Eukaryota</taxon>
        <taxon>Viridiplantae</taxon>
        <taxon>Streptophyta</taxon>
        <taxon>Embryophyta</taxon>
        <taxon>Tracheophyta</taxon>
        <taxon>Spermatophyta</taxon>
        <taxon>Magnoliopsida</taxon>
        <taxon>eudicotyledons</taxon>
        <taxon>Gunneridae</taxon>
        <taxon>Pentapetalae</taxon>
        <taxon>rosids</taxon>
        <taxon>malvids</taxon>
        <taxon>Brassicales</taxon>
        <taxon>Brassicaceae</taxon>
        <taxon>Brassiceae</taxon>
        <taxon>Brassica</taxon>
    </lineage>
</organism>
<comment type="caution">
    <text evidence="1">The sequence shown here is derived from an EMBL/GenBank/DDBJ whole genome shotgun (WGS) entry which is preliminary data.</text>
</comment>